<dbReference type="EMBL" id="JBALHR010000002">
    <property type="protein sequence ID" value="MEH7827412.1"/>
    <property type="molecule type" value="Genomic_DNA"/>
</dbReference>
<organism evidence="1 2">
    <name type="scientific">Gemmobacter denitrificans</name>
    <dbReference type="NCBI Taxonomy" id="3123040"/>
    <lineage>
        <taxon>Bacteria</taxon>
        <taxon>Pseudomonadati</taxon>
        <taxon>Pseudomonadota</taxon>
        <taxon>Alphaproteobacteria</taxon>
        <taxon>Rhodobacterales</taxon>
        <taxon>Paracoccaceae</taxon>
        <taxon>Gemmobacter</taxon>
    </lineage>
</organism>
<dbReference type="RefSeq" id="WP_335420209.1">
    <property type="nucleotide sequence ID" value="NZ_JBALHR010000002.1"/>
</dbReference>
<proteinExistence type="predicted"/>
<gene>
    <name evidence="1" type="ORF">V6590_04560</name>
</gene>
<keyword evidence="2" id="KW-1185">Reference proteome</keyword>
<dbReference type="PRINTS" id="PR00313">
    <property type="entry name" value="CABNDNGRPT"/>
</dbReference>
<dbReference type="InterPro" id="IPR001343">
    <property type="entry name" value="Hemolysn_Ca-bd"/>
</dbReference>
<name>A0ABU8BRT6_9RHOB</name>
<evidence type="ECO:0000313" key="1">
    <source>
        <dbReference type="EMBL" id="MEH7827412.1"/>
    </source>
</evidence>
<protein>
    <submittedName>
        <fullName evidence="1">Calcium-binding protein</fullName>
    </submittedName>
</protein>
<dbReference type="SUPFAM" id="SSF51120">
    <property type="entry name" value="beta-Roll"/>
    <property type="match status" value="1"/>
</dbReference>
<dbReference type="Gene3D" id="2.150.10.10">
    <property type="entry name" value="Serralysin-like metalloprotease, C-terminal"/>
    <property type="match status" value="2"/>
</dbReference>
<evidence type="ECO:0000313" key="2">
    <source>
        <dbReference type="Proteomes" id="UP001431963"/>
    </source>
</evidence>
<dbReference type="InterPro" id="IPR011049">
    <property type="entry name" value="Serralysin-like_metalloprot_C"/>
</dbReference>
<dbReference type="Proteomes" id="UP001431963">
    <property type="component" value="Unassembled WGS sequence"/>
</dbReference>
<accession>A0ABU8BRT6</accession>
<sequence>MGRTIRFSSANDTFTQGNSFQNTELTLFMGAGDDRVFLDRDDDFGGRNSVFAGLGNDIIHSLKEDGSVIRLGSGNDTYIGEGFGSFATERADTVLGGAGNDRIIVTTFKSVYDGGSGNDRFFSFGQQNTFIGGKGTDTISYQPRNDDPGRGGVTVDLLAGQTLTGANRIETVRGIENVIGTNSDDVIGGTNGANVLEAAGGFDQMAGRGGADRFVFRSVQDAVVDAEFTDLILDFSSREGDRIDLRPIDAASGIAGNQAFSFIGGQEFGGRQGQLRAERLQDGMLLELDVNGDGQADMHIGLVGVTAITAADFLL</sequence>
<comment type="caution">
    <text evidence="1">The sequence shown here is derived from an EMBL/GenBank/DDBJ whole genome shotgun (WGS) entry which is preliminary data.</text>
</comment>
<reference evidence="1" key="1">
    <citation type="submission" date="2024-02" db="EMBL/GenBank/DDBJ databases">
        <title>Genome sequences of strain Gemmobacter sp. JM10B15.</title>
        <authorList>
            <person name="Zhang M."/>
        </authorList>
    </citation>
    <scope>NUCLEOTIDE SEQUENCE</scope>
    <source>
        <strain evidence="1">JM10B15</strain>
    </source>
</reference>
<dbReference type="Pfam" id="PF00353">
    <property type="entry name" value="HemolysinCabind"/>
    <property type="match status" value="4"/>
</dbReference>